<evidence type="ECO:0000313" key="1">
    <source>
        <dbReference type="EMBL" id="MBW80821.1"/>
    </source>
</evidence>
<sequence length="97" mass="10917">MNQMGQDQPWQHQNQKMGQHRMVGVNGDEIKLQEMGGAGGGLIDDQTVQVESSRFGALDWHGTSDHGLFDLHTAVDHAYWTSQSQWTDQDHPSLYLP</sequence>
<protein>
    <submittedName>
        <fullName evidence="1">Uncharacterized protein MANES_14G089300</fullName>
    </submittedName>
</protein>
<name>A0A2P2II02_RHIMU</name>
<proteinExistence type="predicted"/>
<dbReference type="AlphaFoldDB" id="A0A2P2II02"/>
<dbReference type="EMBL" id="GGEC01000338">
    <property type="protein sequence ID" value="MBW80821.1"/>
    <property type="molecule type" value="Transcribed_RNA"/>
</dbReference>
<reference evidence="1" key="1">
    <citation type="submission" date="2018-02" db="EMBL/GenBank/DDBJ databases">
        <title>Rhizophora mucronata_Transcriptome.</title>
        <authorList>
            <person name="Meera S.P."/>
            <person name="Sreeshan A."/>
            <person name="Augustine A."/>
        </authorList>
    </citation>
    <scope>NUCLEOTIDE SEQUENCE</scope>
    <source>
        <tissue evidence="1">Leaf</tissue>
    </source>
</reference>
<organism evidence="1">
    <name type="scientific">Rhizophora mucronata</name>
    <name type="common">Asiatic mangrove</name>
    <dbReference type="NCBI Taxonomy" id="61149"/>
    <lineage>
        <taxon>Eukaryota</taxon>
        <taxon>Viridiplantae</taxon>
        <taxon>Streptophyta</taxon>
        <taxon>Embryophyta</taxon>
        <taxon>Tracheophyta</taxon>
        <taxon>Spermatophyta</taxon>
        <taxon>Magnoliopsida</taxon>
        <taxon>eudicotyledons</taxon>
        <taxon>Gunneridae</taxon>
        <taxon>Pentapetalae</taxon>
        <taxon>rosids</taxon>
        <taxon>fabids</taxon>
        <taxon>Malpighiales</taxon>
        <taxon>Rhizophoraceae</taxon>
        <taxon>Rhizophora</taxon>
    </lineage>
</organism>
<accession>A0A2P2II02</accession>